<organism evidence="4 5">
    <name type="scientific">Iamia majanohamensis</name>
    <dbReference type="NCBI Taxonomy" id="467976"/>
    <lineage>
        <taxon>Bacteria</taxon>
        <taxon>Bacillati</taxon>
        <taxon>Actinomycetota</taxon>
        <taxon>Acidimicrobiia</taxon>
        <taxon>Acidimicrobiales</taxon>
        <taxon>Iamiaceae</taxon>
        <taxon>Iamia</taxon>
    </lineage>
</organism>
<dbReference type="Pfam" id="PF00583">
    <property type="entry name" value="Acetyltransf_1"/>
    <property type="match status" value="1"/>
</dbReference>
<dbReference type="RefSeq" id="WP_272735720.1">
    <property type="nucleotide sequence ID" value="NZ_CP116942.1"/>
</dbReference>
<dbReference type="GO" id="GO:0016747">
    <property type="term" value="F:acyltransferase activity, transferring groups other than amino-acyl groups"/>
    <property type="evidence" value="ECO:0007669"/>
    <property type="project" value="InterPro"/>
</dbReference>
<evidence type="ECO:0000256" key="2">
    <source>
        <dbReference type="ARBA" id="ARBA00023315"/>
    </source>
</evidence>
<evidence type="ECO:0000313" key="5">
    <source>
        <dbReference type="Proteomes" id="UP001216390"/>
    </source>
</evidence>
<evidence type="ECO:0000256" key="1">
    <source>
        <dbReference type="ARBA" id="ARBA00022679"/>
    </source>
</evidence>
<keyword evidence="1" id="KW-0808">Transferase</keyword>
<protein>
    <submittedName>
        <fullName evidence="4">GNAT family N-acetyltransferase</fullName>
    </submittedName>
</protein>
<name>A0AAE9Y618_9ACTN</name>
<dbReference type="KEGG" id="ima:PO878_16970"/>
<keyword evidence="2" id="KW-0012">Acyltransferase</keyword>
<dbReference type="EMBL" id="CP116942">
    <property type="protein sequence ID" value="WCO66196.1"/>
    <property type="molecule type" value="Genomic_DNA"/>
</dbReference>
<dbReference type="Gene3D" id="3.40.630.30">
    <property type="match status" value="1"/>
</dbReference>
<reference evidence="4" key="1">
    <citation type="submission" date="2023-01" db="EMBL/GenBank/DDBJ databases">
        <title>The diversity of Class Acidimicrobiia in South China Sea sediment environments and the proposal of Iamia marina sp. nov., a novel species of the genus Iamia.</title>
        <authorList>
            <person name="He Y."/>
            <person name="Tian X."/>
        </authorList>
    </citation>
    <scope>NUCLEOTIDE SEQUENCE</scope>
    <source>
        <strain evidence="4">DSM 19957</strain>
    </source>
</reference>
<dbReference type="SUPFAM" id="SSF55729">
    <property type="entry name" value="Acyl-CoA N-acyltransferases (Nat)"/>
    <property type="match status" value="1"/>
</dbReference>
<evidence type="ECO:0000259" key="3">
    <source>
        <dbReference type="PROSITE" id="PS51186"/>
    </source>
</evidence>
<sequence length="170" mass="18350">MALGTRNRQAAPIGAVPPPITVRRLRPGDDAVLTYLAQRNDDFGAVDERPALEPLGQSETVAFLADDRTATFVAFAGDEPVGFCYANELYRRHSALRHLCIYELGVSERFRGQGIGAALLEAVGDHARSQGITRGFSMAPAADRPAADLYEGAGATANPDEVVYAFRWDI</sequence>
<dbReference type="PROSITE" id="PS51186">
    <property type="entry name" value="GNAT"/>
    <property type="match status" value="1"/>
</dbReference>
<dbReference type="InterPro" id="IPR050832">
    <property type="entry name" value="Bact_Acetyltransf"/>
</dbReference>
<dbReference type="Proteomes" id="UP001216390">
    <property type="component" value="Chromosome"/>
</dbReference>
<dbReference type="AlphaFoldDB" id="A0AAE9Y618"/>
<proteinExistence type="predicted"/>
<gene>
    <name evidence="4" type="ORF">PO878_16970</name>
</gene>
<feature type="domain" description="N-acetyltransferase" evidence="3">
    <location>
        <begin position="20"/>
        <end position="170"/>
    </location>
</feature>
<dbReference type="CDD" id="cd04301">
    <property type="entry name" value="NAT_SF"/>
    <property type="match status" value="1"/>
</dbReference>
<keyword evidence="5" id="KW-1185">Reference proteome</keyword>
<dbReference type="PANTHER" id="PTHR43877">
    <property type="entry name" value="AMINOALKYLPHOSPHONATE N-ACETYLTRANSFERASE-RELATED-RELATED"/>
    <property type="match status" value="1"/>
</dbReference>
<accession>A0AAE9Y618</accession>
<evidence type="ECO:0000313" key="4">
    <source>
        <dbReference type="EMBL" id="WCO66196.1"/>
    </source>
</evidence>
<dbReference type="InterPro" id="IPR016181">
    <property type="entry name" value="Acyl_CoA_acyltransferase"/>
</dbReference>
<dbReference type="InterPro" id="IPR000182">
    <property type="entry name" value="GNAT_dom"/>
</dbReference>